<evidence type="ECO:0000313" key="2">
    <source>
        <dbReference type="Proteomes" id="UP000054166"/>
    </source>
</evidence>
<dbReference type="EMBL" id="KN833127">
    <property type="protein sequence ID" value="KIM72502.1"/>
    <property type="molecule type" value="Genomic_DNA"/>
</dbReference>
<keyword evidence="2" id="KW-1185">Reference proteome</keyword>
<dbReference type="AlphaFoldDB" id="A0A0C3B5E7"/>
<reference evidence="1 2" key="1">
    <citation type="submission" date="2014-04" db="EMBL/GenBank/DDBJ databases">
        <authorList>
            <consortium name="DOE Joint Genome Institute"/>
            <person name="Kuo A."/>
            <person name="Tarkka M."/>
            <person name="Buscot F."/>
            <person name="Kohler A."/>
            <person name="Nagy L.G."/>
            <person name="Floudas D."/>
            <person name="Copeland A."/>
            <person name="Barry K.W."/>
            <person name="Cichocki N."/>
            <person name="Veneault-Fourrey C."/>
            <person name="LaButti K."/>
            <person name="Lindquist E.A."/>
            <person name="Lipzen A."/>
            <person name="Lundell T."/>
            <person name="Morin E."/>
            <person name="Murat C."/>
            <person name="Sun H."/>
            <person name="Tunlid A."/>
            <person name="Henrissat B."/>
            <person name="Grigoriev I.V."/>
            <person name="Hibbett D.S."/>
            <person name="Martin F."/>
            <person name="Nordberg H.P."/>
            <person name="Cantor M.N."/>
            <person name="Hua S.X."/>
        </authorList>
    </citation>
    <scope>NUCLEOTIDE SEQUENCE [LARGE SCALE GENOMIC DNA]</scope>
    <source>
        <strain evidence="1 2">F 1598</strain>
    </source>
</reference>
<dbReference type="InParanoid" id="A0A0C3B5E7"/>
<dbReference type="OrthoDB" id="3248529at2759"/>
<dbReference type="PANTHER" id="PTHR33050">
    <property type="entry name" value="REVERSE TRANSCRIPTASE DOMAIN-CONTAINING PROTEIN"/>
    <property type="match status" value="1"/>
</dbReference>
<gene>
    <name evidence="1" type="ORF">PILCRDRAFT_16082</name>
</gene>
<protein>
    <submittedName>
        <fullName evidence="1">Uncharacterized protein</fullName>
    </submittedName>
</protein>
<dbReference type="PANTHER" id="PTHR33050:SF7">
    <property type="entry name" value="RIBONUCLEASE H"/>
    <property type="match status" value="1"/>
</dbReference>
<proteinExistence type="predicted"/>
<dbReference type="Proteomes" id="UP000054166">
    <property type="component" value="Unassembled WGS sequence"/>
</dbReference>
<organism evidence="1 2">
    <name type="scientific">Piloderma croceum (strain F 1598)</name>
    <dbReference type="NCBI Taxonomy" id="765440"/>
    <lineage>
        <taxon>Eukaryota</taxon>
        <taxon>Fungi</taxon>
        <taxon>Dikarya</taxon>
        <taxon>Basidiomycota</taxon>
        <taxon>Agaricomycotina</taxon>
        <taxon>Agaricomycetes</taxon>
        <taxon>Agaricomycetidae</taxon>
        <taxon>Atheliales</taxon>
        <taxon>Atheliaceae</taxon>
        <taxon>Piloderma</taxon>
    </lineage>
</organism>
<dbReference type="InterPro" id="IPR052055">
    <property type="entry name" value="Hepadnavirus_pol/RT"/>
</dbReference>
<evidence type="ECO:0000313" key="1">
    <source>
        <dbReference type="EMBL" id="KIM72502.1"/>
    </source>
</evidence>
<name>A0A0C3B5E7_PILCF</name>
<sequence>MSSEYMRPNPAACYSLLAEPLPRPPQSELENTVANETIRAHPELFKITCNINIIKFSELLQDHPNQPFVHSVIAGLTEGFWPWAEPPDGYPITHCEPQHPPKDDRELDFLLSQRDKEIKAGHFLEPFNELLPGMNVVPVHAVPKPVDKLRLVVDHSAGTYSINSMIDRESISGVKLDGIKTLGDSIRVFHATHPAEESQSLVLWKSDVAAAYRQMPMHPLWQIKQAICISDQFSIDRCNNFGGRASQKIWWSFISLVLWIAIFKCNLRALKCYVDDNFSFAVAGDLEFYAKYEAFLPSKQVSLLQLWDEINLPHEEQKQISGTCILIIGFDIDLNAMTVTMSEVKKSELVNACTGFTVRGARKILREFQRLQGWINWVLNVFPHLWPALCESYEKISGKMQPNAPIRVNNAMRRELLWFIDHVKRSTGIHMLKSVEWSPYDRMATTLIGYSDASGVGMGIWFLGEHAGFQCPLPPDGLKDLIFFYEALAICLAFHLGTKYACDCIAIYSDNTNTIDMFSSLCAKRVYNSILLNAVDFTINTSIATKVYFVPGNQNVITDYLSRFLNAEALCLALNWKIQVFEPPRDVLGVVEK</sequence>
<dbReference type="InterPro" id="IPR043502">
    <property type="entry name" value="DNA/RNA_pol_sf"/>
</dbReference>
<accession>A0A0C3B5E7</accession>
<dbReference type="STRING" id="765440.A0A0C3B5E7"/>
<dbReference type="SUPFAM" id="SSF56672">
    <property type="entry name" value="DNA/RNA polymerases"/>
    <property type="match status" value="1"/>
</dbReference>
<dbReference type="HOGENOM" id="CLU_006058_0_2_1"/>
<reference evidence="2" key="2">
    <citation type="submission" date="2015-01" db="EMBL/GenBank/DDBJ databases">
        <title>Evolutionary Origins and Diversification of the Mycorrhizal Mutualists.</title>
        <authorList>
            <consortium name="DOE Joint Genome Institute"/>
            <consortium name="Mycorrhizal Genomics Consortium"/>
            <person name="Kohler A."/>
            <person name="Kuo A."/>
            <person name="Nagy L.G."/>
            <person name="Floudas D."/>
            <person name="Copeland A."/>
            <person name="Barry K.W."/>
            <person name="Cichocki N."/>
            <person name="Veneault-Fourrey C."/>
            <person name="LaButti K."/>
            <person name="Lindquist E.A."/>
            <person name="Lipzen A."/>
            <person name="Lundell T."/>
            <person name="Morin E."/>
            <person name="Murat C."/>
            <person name="Riley R."/>
            <person name="Ohm R."/>
            <person name="Sun H."/>
            <person name="Tunlid A."/>
            <person name="Henrissat B."/>
            <person name="Grigoriev I.V."/>
            <person name="Hibbett D.S."/>
            <person name="Martin F."/>
        </authorList>
    </citation>
    <scope>NUCLEOTIDE SEQUENCE [LARGE SCALE GENOMIC DNA]</scope>
    <source>
        <strain evidence="2">F 1598</strain>
    </source>
</reference>